<organism evidence="1 2">
    <name type="scientific">Methylosinus trichosporium (strain ATCC 35070 / NCIMB 11131 / UNIQEM 75 / OB3b)</name>
    <dbReference type="NCBI Taxonomy" id="595536"/>
    <lineage>
        <taxon>Bacteria</taxon>
        <taxon>Pseudomonadati</taxon>
        <taxon>Pseudomonadota</taxon>
        <taxon>Alphaproteobacteria</taxon>
        <taxon>Hyphomicrobiales</taxon>
        <taxon>Methylocystaceae</taxon>
        <taxon>Methylosinus</taxon>
    </lineage>
</organism>
<dbReference type="AlphaFoldDB" id="A0A2D2D046"/>
<gene>
    <name evidence="1" type="ORF">CQW49_11160</name>
</gene>
<evidence type="ECO:0000313" key="1">
    <source>
        <dbReference type="EMBL" id="ATQ68377.1"/>
    </source>
</evidence>
<dbReference type="EMBL" id="CP023737">
    <property type="protein sequence ID" value="ATQ68377.1"/>
    <property type="molecule type" value="Genomic_DNA"/>
</dbReference>
<name>A0A2D2D046_METT3</name>
<evidence type="ECO:0000313" key="2">
    <source>
        <dbReference type="Proteomes" id="UP000230709"/>
    </source>
</evidence>
<dbReference type="STRING" id="595536.GCA_000178815_02934"/>
<sequence length="165" mass="18374">MMSRSFPFNAEEVVELIAALPRAASDLMKLSRELQSWRDRIDSAAHEQDDDSIASGRRLKADAVSTRILSAEGGGGFSRTLSPSKRVVGEPGFLTEASYGDTSIGDPSLAMEAALASLERSAEMMREIVEETRHDRLEFEIRRRQIDRTLTRIDNIFDSRLGLSQ</sequence>
<protein>
    <submittedName>
        <fullName evidence="1">Uncharacterized protein</fullName>
    </submittedName>
</protein>
<dbReference type="Proteomes" id="UP000230709">
    <property type="component" value="Chromosome"/>
</dbReference>
<accession>A0A2D2D046</accession>
<proteinExistence type="predicted"/>
<dbReference type="KEGG" id="mtw:CQW49_11160"/>
<reference evidence="2" key="1">
    <citation type="submission" date="2017-10" db="EMBL/GenBank/DDBJ databases">
        <title>Completed PacBio SMRT sequence of Methylosinus trichosporium OB3b reveals presence of a third large plasmid.</title>
        <authorList>
            <person name="Charles T.C."/>
            <person name="Lynch M.D.J."/>
            <person name="Heil J.R."/>
            <person name="Cheng J."/>
        </authorList>
    </citation>
    <scope>NUCLEOTIDE SEQUENCE [LARGE SCALE GENOMIC DNA]</scope>
    <source>
        <strain evidence="2">OB3b</strain>
    </source>
</reference>
<keyword evidence="2" id="KW-1185">Reference proteome</keyword>